<gene>
    <name evidence="3" type="ORF">CNECB9_1950044</name>
</gene>
<accession>A0A1K0JHE4</accession>
<dbReference type="AlphaFoldDB" id="A0A1K0JHE4"/>
<evidence type="ECO:0000256" key="2">
    <source>
        <dbReference type="SAM" id="SignalP"/>
    </source>
</evidence>
<evidence type="ECO:0000256" key="1">
    <source>
        <dbReference type="SAM" id="MobiDB-lite"/>
    </source>
</evidence>
<dbReference type="RefSeq" id="WP_340522382.1">
    <property type="nucleotide sequence ID" value="NZ_FMSH01000107.1"/>
</dbReference>
<evidence type="ECO:0000313" key="3">
    <source>
        <dbReference type="EMBL" id="SCU74704.1"/>
    </source>
</evidence>
<sequence length="80" mass="8305">MHSALKTIALISLGVATAQALAGPDWDVINRARTAAQHRAATTSTSAAQEAMLARCDEMLKQMDSHPAGEGSPKGSSESK</sequence>
<name>A0A1K0JHE4_CUPNE</name>
<feature type="signal peptide" evidence="2">
    <location>
        <begin position="1"/>
        <end position="22"/>
    </location>
</feature>
<feature type="region of interest" description="Disordered" evidence="1">
    <location>
        <begin position="61"/>
        <end position="80"/>
    </location>
</feature>
<protein>
    <submittedName>
        <fullName evidence="3">Uncharacterized protein</fullName>
    </submittedName>
</protein>
<feature type="chain" id="PRO_5012295187" evidence="2">
    <location>
        <begin position="23"/>
        <end position="80"/>
    </location>
</feature>
<dbReference type="EMBL" id="FMSH01000107">
    <property type="protein sequence ID" value="SCU74704.1"/>
    <property type="molecule type" value="Genomic_DNA"/>
</dbReference>
<keyword evidence="2" id="KW-0732">Signal</keyword>
<feature type="compositionally biased region" description="Low complexity" evidence="1">
    <location>
        <begin position="69"/>
        <end position="80"/>
    </location>
</feature>
<organism evidence="3">
    <name type="scientific">Cupriavidus necator</name>
    <name type="common">Alcaligenes eutrophus</name>
    <name type="synonym">Ralstonia eutropha</name>
    <dbReference type="NCBI Taxonomy" id="106590"/>
    <lineage>
        <taxon>Bacteria</taxon>
        <taxon>Pseudomonadati</taxon>
        <taxon>Pseudomonadota</taxon>
        <taxon>Betaproteobacteria</taxon>
        <taxon>Burkholderiales</taxon>
        <taxon>Burkholderiaceae</taxon>
        <taxon>Cupriavidus</taxon>
    </lineage>
</organism>
<proteinExistence type="predicted"/>
<reference evidence="3" key="1">
    <citation type="submission" date="2016-09" db="EMBL/GenBank/DDBJ databases">
        <authorList>
            <person name="Capua I."/>
            <person name="De Benedictis P."/>
            <person name="Joannis T."/>
            <person name="Lombin L.H."/>
            <person name="Cattoli G."/>
        </authorList>
    </citation>
    <scope>NUCLEOTIDE SEQUENCE</scope>
    <source>
        <strain evidence="3">B9</strain>
    </source>
</reference>